<feature type="transmembrane region" description="Helical" evidence="2">
    <location>
        <begin position="22"/>
        <end position="46"/>
    </location>
</feature>
<accession>A0A2D3I5A9</accession>
<evidence type="ECO:0000313" key="3">
    <source>
        <dbReference type="EMBL" id="ATU83578.1"/>
    </source>
</evidence>
<name>A0A2D3I5A9_9VIRU</name>
<organism evidence="3">
    <name type="scientific">White spot syndrome virus</name>
    <dbReference type="NCBI Taxonomy" id="342409"/>
    <lineage>
        <taxon>Viruses</taxon>
        <taxon>Viruses incertae sedis</taxon>
        <taxon>Naldaviricetes</taxon>
        <taxon>Nimaviridae</taxon>
        <taxon>Whispovirus</taxon>
    </lineage>
</organism>
<keyword evidence="2" id="KW-0472">Membrane</keyword>
<dbReference type="EMBL" id="MF768985">
    <property type="protein sequence ID" value="ATU83578.1"/>
    <property type="molecule type" value="Genomic_DNA"/>
</dbReference>
<sequence>MLSVSIVTCSWNWRFIQPRNRLASFVVSVAIAVFFTASPSTLTMLLTRSFPSNADLTFETHPSQKVEGDSSVRPEFITLLNSTDFCAFLFFSNSSSSSSSFSRNSATDLARTLTSR</sequence>
<dbReference type="Proteomes" id="UP000267516">
    <property type="component" value="Segment"/>
</dbReference>
<keyword evidence="2" id="KW-1133">Transmembrane helix</keyword>
<evidence type="ECO:0000256" key="2">
    <source>
        <dbReference type="SAM" id="Phobius"/>
    </source>
</evidence>
<evidence type="ECO:0000256" key="1">
    <source>
        <dbReference type="SAM" id="MobiDB-lite"/>
    </source>
</evidence>
<feature type="region of interest" description="Disordered" evidence="1">
    <location>
        <begin position="94"/>
        <end position="116"/>
    </location>
</feature>
<reference evidence="3" key="1">
    <citation type="journal article" date="2018" name="Aquaculture">
        <title>Complete genome sequence of a white spot syndrome virus associated with a disease incursion in Australia.</title>
        <authorList>
            <person name="Oakey J."/>
            <person name="Smith C.S."/>
        </authorList>
    </citation>
    <scope>NUCLEOTIDE SEQUENCE [LARGE SCALE GENOMIC DNA]</scope>
    <source>
        <strain evidence="3">WSSV-AU</strain>
    </source>
</reference>
<protein>
    <submittedName>
        <fullName evidence="3">ORF307</fullName>
    </submittedName>
</protein>
<keyword evidence="2" id="KW-0812">Transmembrane</keyword>
<proteinExistence type="predicted"/>
<feature type="compositionally biased region" description="Low complexity" evidence="1">
    <location>
        <begin position="94"/>
        <end position="105"/>
    </location>
</feature>